<accession>A0A550BZM2</accession>
<organism evidence="2 3">
    <name type="scientific">Schizophyllum amplum</name>
    <dbReference type="NCBI Taxonomy" id="97359"/>
    <lineage>
        <taxon>Eukaryota</taxon>
        <taxon>Fungi</taxon>
        <taxon>Dikarya</taxon>
        <taxon>Basidiomycota</taxon>
        <taxon>Agaricomycotina</taxon>
        <taxon>Agaricomycetes</taxon>
        <taxon>Agaricomycetidae</taxon>
        <taxon>Agaricales</taxon>
        <taxon>Schizophyllaceae</taxon>
        <taxon>Schizophyllum</taxon>
    </lineage>
</organism>
<evidence type="ECO:0000259" key="1">
    <source>
        <dbReference type="PROSITE" id="PS00028"/>
    </source>
</evidence>
<dbReference type="AlphaFoldDB" id="A0A550BZM2"/>
<evidence type="ECO:0000313" key="2">
    <source>
        <dbReference type="EMBL" id="TRM57997.1"/>
    </source>
</evidence>
<comment type="caution">
    <text evidence="2">The sequence shown here is derived from an EMBL/GenBank/DDBJ whole genome shotgun (WGS) entry which is preliminary data.</text>
</comment>
<proteinExistence type="predicted"/>
<dbReference type="PROSITE" id="PS00028">
    <property type="entry name" value="ZINC_FINGER_C2H2_1"/>
    <property type="match status" value="1"/>
</dbReference>
<evidence type="ECO:0000313" key="3">
    <source>
        <dbReference type="Proteomes" id="UP000320762"/>
    </source>
</evidence>
<sequence>MSTAMERLGLELRINSLRAVYNLADAHTVPNLVGNHLTCRFQPGCNWVGRRPDEKRAKADFEAHIRMHTQETSRQRDLHCATTSTQRGASLMPNTAMVPSFTGTVMNFCSWRDCGQSFHVPDHLIRHVMQEHMHSVAGVYCPLCGNLIALEIDSKLSARLAMTMAHNNNIAYTDPNAYVVPRTHGNNSSRQNVLAVFVSQVDGRTYTATVPRGTQVNIASVTEGHPLQIMLQSILLTHYEGAKCAALGRGQVETVDTMARIHEWRKETHSHRG</sequence>
<dbReference type="EMBL" id="VDMD01000040">
    <property type="protein sequence ID" value="TRM57997.1"/>
    <property type="molecule type" value="Genomic_DNA"/>
</dbReference>
<keyword evidence="3" id="KW-1185">Reference proteome</keyword>
<protein>
    <recommendedName>
        <fullName evidence="1">C2H2-type domain-containing protein</fullName>
    </recommendedName>
</protein>
<reference evidence="2 3" key="1">
    <citation type="journal article" date="2019" name="New Phytol.">
        <title>Comparative genomics reveals unique wood-decay strategies and fruiting body development in the Schizophyllaceae.</title>
        <authorList>
            <person name="Almasi E."/>
            <person name="Sahu N."/>
            <person name="Krizsan K."/>
            <person name="Balint B."/>
            <person name="Kovacs G.M."/>
            <person name="Kiss B."/>
            <person name="Cseklye J."/>
            <person name="Drula E."/>
            <person name="Henrissat B."/>
            <person name="Nagy I."/>
            <person name="Chovatia M."/>
            <person name="Adam C."/>
            <person name="LaButti K."/>
            <person name="Lipzen A."/>
            <person name="Riley R."/>
            <person name="Grigoriev I.V."/>
            <person name="Nagy L.G."/>
        </authorList>
    </citation>
    <scope>NUCLEOTIDE SEQUENCE [LARGE SCALE GENOMIC DNA]</scope>
    <source>
        <strain evidence="2 3">NL-1724</strain>
    </source>
</reference>
<feature type="domain" description="C2H2-type" evidence="1">
    <location>
        <begin position="109"/>
        <end position="132"/>
    </location>
</feature>
<dbReference type="InterPro" id="IPR013087">
    <property type="entry name" value="Znf_C2H2_type"/>
</dbReference>
<name>A0A550BZM2_9AGAR</name>
<dbReference type="Proteomes" id="UP000320762">
    <property type="component" value="Unassembled WGS sequence"/>
</dbReference>
<gene>
    <name evidence="2" type="ORF">BD626DRAFT_634371</name>
</gene>